<dbReference type="AlphaFoldDB" id="A0A6J6C2R4"/>
<feature type="transmembrane region" description="Helical" evidence="3">
    <location>
        <begin position="432"/>
        <end position="452"/>
    </location>
</feature>
<dbReference type="GO" id="GO:0000155">
    <property type="term" value="F:phosphorelay sensor kinase activity"/>
    <property type="evidence" value="ECO:0007669"/>
    <property type="project" value="InterPro"/>
</dbReference>
<reference evidence="5" key="1">
    <citation type="submission" date="2020-05" db="EMBL/GenBank/DDBJ databases">
        <authorList>
            <person name="Chiriac C."/>
            <person name="Salcher M."/>
            <person name="Ghai R."/>
            <person name="Kavagutti S V."/>
        </authorList>
    </citation>
    <scope>NUCLEOTIDE SEQUENCE</scope>
</reference>
<dbReference type="InterPro" id="IPR011712">
    <property type="entry name" value="Sig_transdc_His_kin_sub3_dim/P"/>
</dbReference>
<name>A0A6J6C2R4_9ZZZZ</name>
<sequence>MRLKARLFAPIMMAGIMSTLSASVAPEELSLTLLEARLLEIDGRLAQLANYHLGGGVGAIGSRSNGYDTAEQDEWVEIEFGDVVPLDEVVLVPAIRRDGVNGFQSDGFPVAFRLRVGASGDRTGKIVAEFTGRDGLLPRIAPVVIPCHGMKVSWIRIEATILSRREFDGNFVLQFAEILAFSGEENVALHKSVRFPSNHERSTAPGWPDAAVVDGFLPYLMVAATGNKSVAFLSSSELGDQPALTLDLGRVFSLSRLHLHAVDQSDTVPQAFAGDIGFPRLLRVEGANTADFSDARVIVELRHDTLYDVGPILIATFPATNCRFVRLSAVKMHHDQLFPSGTPRLGFAEIELFSNGRNVALHQAVVANFKSEDPTRTLTSLTDGRNFYGTILPIRAWLNQLAMRHEFERERPLVSSELTQRYVRQKANLARLAWLTVLLALGFVVIILVNRIRQNRAIEQTRKRIAADLHDELGADLHAIGLLSDLALSARAAPERLVELLQRMRSLTERTGKAARHCTNLLEAEDLHGDLVNDMRHAATRILADLDHQIEFEGEAELRQLSPRKRIDLLLFYQESLINIIRHSGATCAHTRLSAAGGAIILEVTDNGRGLDSQVPASLNRRARLLGAEVKAGPSELKGACIVLRLKRRWFGFLS</sequence>
<protein>
    <submittedName>
        <fullName evidence="5">Unannotated protein</fullName>
    </submittedName>
</protein>
<keyword evidence="1" id="KW-0808">Transferase</keyword>
<dbReference type="GO" id="GO:0046983">
    <property type="term" value="F:protein dimerization activity"/>
    <property type="evidence" value="ECO:0007669"/>
    <property type="project" value="InterPro"/>
</dbReference>
<gene>
    <name evidence="5" type="ORF">UFOPK1440_00765</name>
</gene>
<keyword evidence="2" id="KW-0418">Kinase</keyword>
<proteinExistence type="predicted"/>
<evidence type="ECO:0000313" key="5">
    <source>
        <dbReference type="EMBL" id="CAB4545661.1"/>
    </source>
</evidence>
<accession>A0A6J6C2R4</accession>
<evidence type="ECO:0000259" key="4">
    <source>
        <dbReference type="Pfam" id="PF07730"/>
    </source>
</evidence>
<keyword evidence="3" id="KW-0472">Membrane</keyword>
<keyword evidence="3" id="KW-1133">Transmembrane helix</keyword>
<evidence type="ECO:0000256" key="3">
    <source>
        <dbReference type="SAM" id="Phobius"/>
    </source>
</evidence>
<evidence type="ECO:0000256" key="1">
    <source>
        <dbReference type="ARBA" id="ARBA00022679"/>
    </source>
</evidence>
<organism evidence="5">
    <name type="scientific">freshwater metagenome</name>
    <dbReference type="NCBI Taxonomy" id="449393"/>
    <lineage>
        <taxon>unclassified sequences</taxon>
        <taxon>metagenomes</taxon>
        <taxon>ecological metagenomes</taxon>
    </lineage>
</organism>
<dbReference type="InterPro" id="IPR036890">
    <property type="entry name" value="HATPase_C_sf"/>
</dbReference>
<dbReference type="Pfam" id="PF07730">
    <property type="entry name" value="HisKA_3"/>
    <property type="match status" value="1"/>
</dbReference>
<dbReference type="Gene3D" id="3.30.565.10">
    <property type="entry name" value="Histidine kinase-like ATPase, C-terminal domain"/>
    <property type="match status" value="1"/>
</dbReference>
<dbReference type="CDD" id="cd16917">
    <property type="entry name" value="HATPase_UhpB-NarQ-NarX-like"/>
    <property type="match status" value="1"/>
</dbReference>
<evidence type="ECO:0000256" key="2">
    <source>
        <dbReference type="ARBA" id="ARBA00022777"/>
    </source>
</evidence>
<dbReference type="SUPFAM" id="SSF55874">
    <property type="entry name" value="ATPase domain of HSP90 chaperone/DNA topoisomerase II/histidine kinase"/>
    <property type="match status" value="1"/>
</dbReference>
<dbReference type="InterPro" id="IPR050482">
    <property type="entry name" value="Sensor_HK_TwoCompSys"/>
</dbReference>
<dbReference type="EMBL" id="CAEZSP010000037">
    <property type="protein sequence ID" value="CAB4545661.1"/>
    <property type="molecule type" value="Genomic_DNA"/>
</dbReference>
<feature type="domain" description="Signal transduction histidine kinase subgroup 3 dimerisation and phosphoacceptor" evidence="4">
    <location>
        <begin position="462"/>
        <end position="523"/>
    </location>
</feature>
<dbReference type="Gene3D" id="1.20.5.1930">
    <property type="match status" value="1"/>
</dbReference>
<dbReference type="GO" id="GO:0016020">
    <property type="term" value="C:membrane"/>
    <property type="evidence" value="ECO:0007669"/>
    <property type="project" value="InterPro"/>
</dbReference>
<dbReference type="PANTHER" id="PTHR24421">
    <property type="entry name" value="NITRATE/NITRITE SENSOR PROTEIN NARX-RELATED"/>
    <property type="match status" value="1"/>
</dbReference>
<keyword evidence="3" id="KW-0812">Transmembrane</keyword>